<dbReference type="NCBIfam" id="TIGR00011">
    <property type="entry name" value="YbaK_EbsC"/>
    <property type="match status" value="1"/>
</dbReference>
<dbReference type="InterPro" id="IPR004369">
    <property type="entry name" value="Prolyl-tRNA_editing_YbaK/EbsC"/>
</dbReference>
<dbReference type="FunCoup" id="A0A420WF69">
    <property type="interactions" value="111"/>
</dbReference>
<comment type="similarity">
    <text evidence="1 4">Belongs to the prolyl-tRNA editing family. YbaK/EbsC subfamily.</text>
</comment>
<dbReference type="GO" id="GO:0016829">
    <property type="term" value="F:lyase activity"/>
    <property type="evidence" value="ECO:0007669"/>
    <property type="project" value="UniProtKB-KW"/>
</dbReference>
<dbReference type="EC" id="4.2.-.-" evidence="4"/>
<dbReference type="AlphaFoldDB" id="A0A420WF69"/>
<keyword evidence="2 4" id="KW-0648">Protein biosynthesis</keyword>
<dbReference type="Proteomes" id="UP000282211">
    <property type="component" value="Unassembled WGS sequence"/>
</dbReference>
<dbReference type="RefSeq" id="WP_121102521.1">
    <property type="nucleotide sequence ID" value="NZ_RBII01000002.1"/>
</dbReference>
<dbReference type="PANTHER" id="PTHR30411:SF0">
    <property type="entry name" value="CYS-TRNA(PRO)_CYS-TRNA(CYS) DEACYLASE YBAK"/>
    <property type="match status" value="1"/>
</dbReference>
<keyword evidence="3 4" id="KW-0456">Lyase</keyword>
<evidence type="ECO:0000256" key="3">
    <source>
        <dbReference type="ARBA" id="ARBA00023239"/>
    </source>
</evidence>
<dbReference type="InParanoid" id="A0A420WF69"/>
<dbReference type="Pfam" id="PF04073">
    <property type="entry name" value="tRNA_edit"/>
    <property type="match status" value="1"/>
</dbReference>
<dbReference type="SUPFAM" id="SSF55826">
    <property type="entry name" value="YbaK/ProRS associated domain"/>
    <property type="match status" value="1"/>
</dbReference>
<gene>
    <name evidence="6" type="ORF">DES40_2437</name>
</gene>
<evidence type="ECO:0000313" key="6">
    <source>
        <dbReference type="EMBL" id="RKQ69634.1"/>
    </source>
</evidence>
<dbReference type="InterPro" id="IPR036754">
    <property type="entry name" value="YbaK/aa-tRNA-synt-asso_dom_sf"/>
</dbReference>
<evidence type="ECO:0000259" key="5">
    <source>
        <dbReference type="Pfam" id="PF04073"/>
    </source>
</evidence>
<proteinExistence type="inferred from homology"/>
<dbReference type="Gene3D" id="3.90.960.10">
    <property type="entry name" value="YbaK/aminoacyl-tRNA synthetase-associated domain"/>
    <property type="match status" value="1"/>
</dbReference>
<keyword evidence="7" id="KW-1185">Reference proteome</keyword>
<dbReference type="InterPro" id="IPR007214">
    <property type="entry name" value="YbaK/aa-tRNA-synth-assoc-dom"/>
</dbReference>
<dbReference type="GO" id="GO:0002161">
    <property type="term" value="F:aminoacyl-tRNA deacylase activity"/>
    <property type="evidence" value="ECO:0007669"/>
    <property type="project" value="InterPro"/>
</dbReference>
<dbReference type="PANTHER" id="PTHR30411">
    <property type="entry name" value="CYTOPLASMIC PROTEIN"/>
    <property type="match status" value="1"/>
</dbReference>
<name>A0A420WF69_9PROT</name>
<dbReference type="PIRSF" id="PIRSF006181">
    <property type="entry name" value="EbsC_YbaK"/>
    <property type="match status" value="1"/>
</dbReference>
<protein>
    <recommendedName>
        <fullName evidence="4">Cys-tRNA(Pro)/Cys-tRNA(Cys) deacylase</fullName>
        <ecNumber evidence="4">4.2.-.-</ecNumber>
    </recommendedName>
</protein>
<dbReference type="EMBL" id="RBII01000002">
    <property type="protein sequence ID" value="RKQ69634.1"/>
    <property type="molecule type" value="Genomic_DNA"/>
</dbReference>
<evidence type="ECO:0000313" key="7">
    <source>
        <dbReference type="Proteomes" id="UP000282211"/>
    </source>
</evidence>
<evidence type="ECO:0000256" key="1">
    <source>
        <dbReference type="ARBA" id="ARBA00009798"/>
    </source>
</evidence>
<accession>A0A420WF69</accession>
<organism evidence="6 7">
    <name type="scientific">Litorimonas taeanensis</name>
    <dbReference type="NCBI Taxonomy" id="568099"/>
    <lineage>
        <taxon>Bacteria</taxon>
        <taxon>Pseudomonadati</taxon>
        <taxon>Pseudomonadota</taxon>
        <taxon>Alphaproteobacteria</taxon>
        <taxon>Maricaulales</taxon>
        <taxon>Robiginitomaculaceae</taxon>
    </lineage>
</organism>
<evidence type="ECO:0000256" key="2">
    <source>
        <dbReference type="ARBA" id="ARBA00022917"/>
    </source>
</evidence>
<dbReference type="GO" id="GO:0006412">
    <property type="term" value="P:translation"/>
    <property type="evidence" value="ECO:0007669"/>
    <property type="project" value="UniProtKB-KW"/>
</dbReference>
<feature type="domain" description="YbaK/aminoacyl-tRNA synthetase-associated" evidence="5">
    <location>
        <begin position="31"/>
        <end position="143"/>
    </location>
</feature>
<dbReference type="OrthoDB" id="9809296at2"/>
<sequence>MTPGVKFLTARKIPFSLHEYAADPAADSYGLEAASALNLPPEQVFKTLVVSLSGDAYAVAILPVSQMLSMKRIAKSVGVKKAQMADGADVERMTGYVLGGVSPLGQKKRLQTVIDKSAQNHSTIFISGGKRGLEIEMPPEALAQCLNAKFSELTA</sequence>
<comment type="caution">
    <text evidence="6">The sequence shown here is derived from an EMBL/GenBank/DDBJ whole genome shotgun (WGS) entry which is preliminary data.</text>
</comment>
<reference evidence="6 7" key="1">
    <citation type="submission" date="2018-10" db="EMBL/GenBank/DDBJ databases">
        <title>Genomic Encyclopedia of Type Strains, Phase IV (KMG-IV): sequencing the most valuable type-strain genomes for metagenomic binning, comparative biology and taxonomic classification.</title>
        <authorList>
            <person name="Goeker M."/>
        </authorList>
    </citation>
    <scope>NUCLEOTIDE SEQUENCE [LARGE SCALE GENOMIC DNA]</scope>
    <source>
        <strain evidence="6 7">DSM 22008</strain>
    </source>
</reference>
<evidence type="ECO:0000256" key="4">
    <source>
        <dbReference type="PIRNR" id="PIRNR006181"/>
    </source>
</evidence>
<dbReference type="CDD" id="cd00002">
    <property type="entry name" value="YbaK_deacylase"/>
    <property type="match status" value="1"/>
</dbReference>